<dbReference type="Proteomes" id="UP001165492">
    <property type="component" value="Unassembled WGS sequence"/>
</dbReference>
<organism evidence="3 4">
    <name type="scientific">Pelosinus baikalensis</name>
    <dbReference type="NCBI Taxonomy" id="2892015"/>
    <lineage>
        <taxon>Bacteria</taxon>
        <taxon>Bacillati</taxon>
        <taxon>Bacillota</taxon>
        <taxon>Negativicutes</taxon>
        <taxon>Selenomonadales</taxon>
        <taxon>Sporomusaceae</taxon>
        <taxon>Pelosinus</taxon>
    </lineage>
</organism>
<keyword evidence="4" id="KW-1185">Reference proteome</keyword>
<dbReference type="Pfam" id="PF02582">
    <property type="entry name" value="DUF155"/>
    <property type="match status" value="1"/>
</dbReference>
<dbReference type="PANTHER" id="PTHR16255:SF1">
    <property type="entry name" value="REQUIRED FOR MEIOTIC NUCLEAR DIVISION PROTEIN 1 HOMOLOG"/>
    <property type="match status" value="1"/>
</dbReference>
<feature type="transmembrane region" description="Helical" evidence="1">
    <location>
        <begin position="264"/>
        <end position="283"/>
    </location>
</feature>
<dbReference type="PANTHER" id="PTHR16255">
    <property type="entry name" value="REQUIRED FOR MEIOTIC NUCLEAR DIVISION PROTEIN 1 HOMOLOG"/>
    <property type="match status" value="1"/>
</dbReference>
<evidence type="ECO:0000313" key="4">
    <source>
        <dbReference type="Proteomes" id="UP001165492"/>
    </source>
</evidence>
<proteinExistence type="predicted"/>
<accession>A0ABS8HP57</accession>
<protein>
    <submittedName>
        <fullName evidence="3">RMD1 family protein</fullName>
    </submittedName>
</protein>
<dbReference type="EMBL" id="JAJHJB010000006">
    <property type="protein sequence ID" value="MCC5464992.1"/>
    <property type="molecule type" value="Genomic_DNA"/>
</dbReference>
<sequence>MAGVAQMESEIMAETEFKAIVLSNEINLNKISQHFGSNRKLKWEEYLILKGTELQGIVREIEMKRVYLFHFGSIVFLNFQYHEIMDVINYLKTIESGIHDTNTFKYVDEYKIEINSESESAINNDYMVTKQIAEYQFDIVSTVLAKSVALEKIEADISRVLDEIEEVVNNLYRGELTVSDEKLAKMSASILEFKLSTISYVMLLDKPAITWNNEGASELFDELTILFELADRYEKLRHKIDTLMDIIEVFSGLAHSRRGTRLEWAVIILIGIEICLSLFALFFEK</sequence>
<dbReference type="InterPro" id="IPR051624">
    <property type="entry name" value="RMD1/Sad1-interacting"/>
</dbReference>
<evidence type="ECO:0000256" key="1">
    <source>
        <dbReference type="SAM" id="Phobius"/>
    </source>
</evidence>
<name>A0ABS8HP57_9FIRM</name>
<evidence type="ECO:0000259" key="2">
    <source>
        <dbReference type="Pfam" id="PF02582"/>
    </source>
</evidence>
<dbReference type="InterPro" id="IPR003734">
    <property type="entry name" value="DUF155"/>
</dbReference>
<reference evidence="3" key="1">
    <citation type="submission" date="2021-11" db="EMBL/GenBank/DDBJ databases">
        <title>Description of a new species Pelosinus isolated from the bottom sediments of Lake Baikal.</title>
        <authorList>
            <person name="Zakharyuk A."/>
        </authorList>
    </citation>
    <scope>NUCLEOTIDE SEQUENCE</scope>
    <source>
        <strain evidence="3">Bkl1</strain>
    </source>
</reference>
<feature type="domain" description="DUF155" evidence="2">
    <location>
        <begin position="66"/>
        <end position="236"/>
    </location>
</feature>
<keyword evidence="1" id="KW-0472">Membrane</keyword>
<keyword evidence="1" id="KW-0812">Transmembrane</keyword>
<evidence type="ECO:0000313" key="3">
    <source>
        <dbReference type="EMBL" id="MCC5464992.1"/>
    </source>
</evidence>
<comment type="caution">
    <text evidence="3">The sequence shown here is derived from an EMBL/GenBank/DDBJ whole genome shotgun (WGS) entry which is preliminary data.</text>
</comment>
<gene>
    <name evidence="3" type="ORF">LMF89_06415</name>
</gene>
<keyword evidence="1" id="KW-1133">Transmembrane helix</keyword>